<dbReference type="AlphaFoldDB" id="A0A963YQ10"/>
<dbReference type="Gene3D" id="3.40.50.1220">
    <property type="entry name" value="TPP-binding domain"/>
    <property type="match status" value="1"/>
</dbReference>
<evidence type="ECO:0000259" key="4">
    <source>
        <dbReference type="Pfam" id="PF00205"/>
    </source>
</evidence>
<dbReference type="Pfam" id="PF00205">
    <property type="entry name" value="TPP_enzyme_M"/>
    <property type="match status" value="1"/>
</dbReference>
<organism evidence="7 8">
    <name type="scientific">Acidisoma silvae</name>
    <dbReference type="NCBI Taxonomy" id="2802396"/>
    <lineage>
        <taxon>Bacteria</taxon>
        <taxon>Pseudomonadati</taxon>
        <taxon>Pseudomonadota</taxon>
        <taxon>Alphaproteobacteria</taxon>
        <taxon>Acetobacterales</taxon>
        <taxon>Acidocellaceae</taxon>
        <taxon>Acidisoma</taxon>
    </lineage>
</organism>
<dbReference type="SUPFAM" id="SSF52518">
    <property type="entry name" value="Thiamin diphosphate-binding fold (THDP-binding)"/>
    <property type="match status" value="2"/>
</dbReference>
<dbReference type="GO" id="GO:0003984">
    <property type="term" value="F:acetolactate synthase activity"/>
    <property type="evidence" value="ECO:0007669"/>
    <property type="project" value="TreeGrafter"/>
</dbReference>
<evidence type="ECO:0000259" key="5">
    <source>
        <dbReference type="Pfam" id="PF02775"/>
    </source>
</evidence>
<dbReference type="GO" id="GO:0050660">
    <property type="term" value="F:flavin adenine dinucleotide binding"/>
    <property type="evidence" value="ECO:0007669"/>
    <property type="project" value="TreeGrafter"/>
</dbReference>
<dbReference type="CDD" id="cd02002">
    <property type="entry name" value="TPP_BFDC"/>
    <property type="match status" value="1"/>
</dbReference>
<dbReference type="Gene3D" id="3.40.50.970">
    <property type="match status" value="2"/>
</dbReference>
<dbReference type="InterPro" id="IPR012000">
    <property type="entry name" value="Thiamin_PyroP_enz_cen_dom"/>
</dbReference>
<reference evidence="7" key="2">
    <citation type="submission" date="2021-01" db="EMBL/GenBank/DDBJ databases">
        <authorList>
            <person name="Mieszkin S."/>
            <person name="Pouder E."/>
            <person name="Alain K."/>
        </authorList>
    </citation>
    <scope>NUCLEOTIDE SEQUENCE</scope>
    <source>
        <strain evidence="7">HW T2.11</strain>
    </source>
</reference>
<keyword evidence="8" id="KW-1185">Reference proteome</keyword>
<dbReference type="GO" id="GO:0000287">
    <property type="term" value="F:magnesium ion binding"/>
    <property type="evidence" value="ECO:0007669"/>
    <property type="project" value="InterPro"/>
</dbReference>
<reference evidence="7" key="1">
    <citation type="journal article" date="2021" name="Microorganisms">
        <title>Acidisoma silvae sp. nov. and Acidisomacellulosilytica sp. nov., Two Acidophilic Bacteria Isolated from Decaying Wood, Hydrolyzing Cellulose and Producing Poly-3-hydroxybutyrate.</title>
        <authorList>
            <person name="Mieszkin S."/>
            <person name="Pouder E."/>
            <person name="Uroz S."/>
            <person name="Simon-Colin C."/>
            <person name="Alain K."/>
        </authorList>
    </citation>
    <scope>NUCLEOTIDE SEQUENCE</scope>
    <source>
        <strain evidence="7">HW T2.11</strain>
    </source>
</reference>
<evidence type="ECO:0000313" key="8">
    <source>
        <dbReference type="Proteomes" id="UP000708298"/>
    </source>
</evidence>
<accession>A0A963YQ10</accession>
<keyword evidence="2 3" id="KW-0786">Thiamine pyrophosphate</keyword>
<feature type="domain" description="Thiamine pyrophosphate enzyme central" evidence="4">
    <location>
        <begin position="214"/>
        <end position="337"/>
    </location>
</feature>
<evidence type="ECO:0000256" key="3">
    <source>
        <dbReference type="RuleBase" id="RU362132"/>
    </source>
</evidence>
<comment type="caution">
    <text evidence="7">The sequence shown here is derived from an EMBL/GenBank/DDBJ whole genome shotgun (WGS) entry which is preliminary data.</text>
</comment>
<dbReference type="SUPFAM" id="SSF52467">
    <property type="entry name" value="DHS-like NAD/FAD-binding domain"/>
    <property type="match status" value="1"/>
</dbReference>
<dbReference type="Pfam" id="PF02775">
    <property type="entry name" value="TPP_enzyme_C"/>
    <property type="match status" value="1"/>
</dbReference>
<evidence type="ECO:0000256" key="1">
    <source>
        <dbReference type="ARBA" id="ARBA00007812"/>
    </source>
</evidence>
<dbReference type="InterPro" id="IPR011766">
    <property type="entry name" value="TPP_enzyme_TPP-bd"/>
</dbReference>
<dbReference type="RefSeq" id="WP_227320169.1">
    <property type="nucleotide sequence ID" value="NZ_JAESVB010000002.1"/>
</dbReference>
<dbReference type="InterPro" id="IPR012001">
    <property type="entry name" value="Thiamin_PyroP_enz_TPP-bd_dom"/>
</dbReference>
<dbReference type="Pfam" id="PF02776">
    <property type="entry name" value="TPP_enzyme_N"/>
    <property type="match status" value="1"/>
</dbReference>
<evidence type="ECO:0000313" key="7">
    <source>
        <dbReference type="EMBL" id="MCB8874494.1"/>
    </source>
</evidence>
<dbReference type="PANTHER" id="PTHR18968:SF133">
    <property type="entry name" value="BENZOYLFORMATE DECARBOXYLASE"/>
    <property type="match status" value="1"/>
</dbReference>
<evidence type="ECO:0000259" key="6">
    <source>
        <dbReference type="Pfam" id="PF02776"/>
    </source>
</evidence>
<dbReference type="InterPro" id="IPR029061">
    <property type="entry name" value="THDP-binding"/>
</dbReference>
<dbReference type="PANTHER" id="PTHR18968">
    <property type="entry name" value="THIAMINE PYROPHOSPHATE ENZYMES"/>
    <property type="match status" value="1"/>
</dbReference>
<dbReference type="GO" id="GO:0019752">
    <property type="term" value="P:carboxylic acid metabolic process"/>
    <property type="evidence" value="ECO:0007669"/>
    <property type="project" value="UniProtKB-ARBA"/>
</dbReference>
<dbReference type="EMBL" id="JAESVB010000002">
    <property type="protein sequence ID" value="MCB8874494.1"/>
    <property type="molecule type" value="Genomic_DNA"/>
</dbReference>
<comment type="similarity">
    <text evidence="1 3">Belongs to the TPP enzyme family.</text>
</comment>
<dbReference type="InterPro" id="IPR045229">
    <property type="entry name" value="TPP_enz"/>
</dbReference>
<evidence type="ECO:0000256" key="2">
    <source>
        <dbReference type="ARBA" id="ARBA00023052"/>
    </source>
</evidence>
<protein>
    <submittedName>
        <fullName evidence="7">Thiamine pyrophosphate-binding protein</fullName>
    </submittedName>
</protein>
<proteinExistence type="inferred from homology"/>
<dbReference type="CDD" id="cd07035">
    <property type="entry name" value="TPP_PYR_POX_like"/>
    <property type="match status" value="1"/>
</dbReference>
<name>A0A963YQ10_9PROT</name>
<gene>
    <name evidence="7" type="ORF">ASILVAE211_04795</name>
</gene>
<feature type="domain" description="Thiamine pyrophosphate enzyme N-terminal TPP-binding" evidence="6">
    <location>
        <begin position="16"/>
        <end position="119"/>
    </location>
</feature>
<sequence>MTSGPITAVDDARYRRGAAVLLEVLRSEGVEYIFGNPGTTELPLMDALQGTPDIDYIWALQEASAVAMADGYAQAARRPGFLNLHTAGGLGHGMGNLLNAQVSQTPLVVTAGQQDSRHTITDPLLFGDLTQIARPAVKWAQEVAHADQLPILIRRAFHDANAAPAGPVFLSLPMDVMEEMSAVGIAEPSTIDRRTVAGSLDALASKLAGIAPGRLLIIAGDEVYSSDAAAEVAKLAETLGAEVYGSSWPSRLPFPTAHPLWAGNMPNKGRDIYEKLSNYDAIFALGGKSLITILYSAGPIIPAGCAVYQMSTDVRDLGRTYQTELSVVGDIRASLRAMQPLLEAATAPRADAYAGHCGDIATRRAEQRRALAVRAASEWDAPKITPLVAAQEAARAIGPDIPIVDEAIATSMHLRGFLNSQSSAQYSFLRGGALGWGMPAAVGCSLGLGRQPVVSLVGDGAALYSPQAIWTAAHEKLPVTFVVMNNQEYNILKNFMKGQKDYLSTRSNRFIAMDILEPAVDYLALAASYGLPARRVERPQDIAPAIEAGIASGTANLIEIMIGVE</sequence>
<feature type="domain" description="Thiamine pyrophosphate enzyme TPP-binding" evidence="5">
    <location>
        <begin position="431"/>
        <end position="560"/>
    </location>
</feature>
<dbReference type="InterPro" id="IPR029035">
    <property type="entry name" value="DHS-like_NAD/FAD-binding_dom"/>
</dbReference>
<dbReference type="GO" id="GO:0030976">
    <property type="term" value="F:thiamine pyrophosphate binding"/>
    <property type="evidence" value="ECO:0007669"/>
    <property type="project" value="InterPro"/>
</dbReference>
<dbReference type="Proteomes" id="UP000708298">
    <property type="component" value="Unassembled WGS sequence"/>
</dbReference>